<sequence length="103" mass="11201">MAYLGASNVPMPPILHERDYSYGIYLYGMPIQQMMVSLFPGVTSPAGQLSLAVPAIVGFAALSWHLIERPILQQRRRFSFVAKVRGVDGGAQVIPAAVKGMAR</sequence>
<keyword evidence="1" id="KW-0472">Membrane</keyword>
<evidence type="ECO:0000313" key="2">
    <source>
        <dbReference type="EMBL" id="OIQ74498.1"/>
    </source>
</evidence>
<keyword evidence="1" id="KW-1133">Transmembrane helix</keyword>
<evidence type="ECO:0000256" key="1">
    <source>
        <dbReference type="SAM" id="Phobius"/>
    </source>
</evidence>
<feature type="transmembrane region" description="Helical" evidence="1">
    <location>
        <begin position="46"/>
        <end position="67"/>
    </location>
</feature>
<dbReference type="EMBL" id="MLJW01002490">
    <property type="protein sequence ID" value="OIQ74498.1"/>
    <property type="molecule type" value="Genomic_DNA"/>
</dbReference>
<name>A0A1J5PTN1_9ZZZZ</name>
<accession>A0A1J5PTN1</accession>
<keyword evidence="1" id="KW-0812">Transmembrane</keyword>
<reference evidence="2" key="1">
    <citation type="submission" date="2016-10" db="EMBL/GenBank/DDBJ databases">
        <title>Sequence of Gallionella enrichment culture.</title>
        <authorList>
            <person name="Poehlein A."/>
            <person name="Muehling M."/>
            <person name="Daniel R."/>
        </authorList>
    </citation>
    <scope>NUCLEOTIDE SEQUENCE</scope>
</reference>
<organism evidence="2">
    <name type="scientific">mine drainage metagenome</name>
    <dbReference type="NCBI Taxonomy" id="410659"/>
    <lineage>
        <taxon>unclassified sequences</taxon>
        <taxon>metagenomes</taxon>
        <taxon>ecological metagenomes</taxon>
    </lineage>
</organism>
<comment type="caution">
    <text evidence="2">The sequence shown here is derived from an EMBL/GenBank/DDBJ whole genome shotgun (WGS) entry which is preliminary data.</text>
</comment>
<dbReference type="AlphaFoldDB" id="A0A1J5PTN1"/>
<protein>
    <submittedName>
        <fullName evidence="2">Uncharacterized protein</fullName>
    </submittedName>
</protein>
<proteinExistence type="predicted"/>
<gene>
    <name evidence="2" type="ORF">GALL_438510</name>
</gene>